<keyword evidence="2" id="KW-1185">Reference proteome</keyword>
<name>A0A3P8EV77_9TREM</name>
<accession>A0A3P8EV77</accession>
<dbReference type="AlphaFoldDB" id="A0A3P8EV77"/>
<dbReference type="EMBL" id="UZAL01029559">
    <property type="protein sequence ID" value="VDP48984.1"/>
    <property type="molecule type" value="Genomic_DNA"/>
</dbReference>
<gene>
    <name evidence="1" type="ORF">SMTD_LOCUS9270</name>
</gene>
<protein>
    <submittedName>
        <fullName evidence="1">Uncharacterized protein</fullName>
    </submittedName>
</protein>
<dbReference type="Proteomes" id="UP000269396">
    <property type="component" value="Unassembled WGS sequence"/>
</dbReference>
<organism evidence="1 2">
    <name type="scientific">Schistosoma mattheei</name>
    <dbReference type="NCBI Taxonomy" id="31246"/>
    <lineage>
        <taxon>Eukaryota</taxon>
        <taxon>Metazoa</taxon>
        <taxon>Spiralia</taxon>
        <taxon>Lophotrochozoa</taxon>
        <taxon>Platyhelminthes</taxon>
        <taxon>Trematoda</taxon>
        <taxon>Digenea</taxon>
        <taxon>Strigeidida</taxon>
        <taxon>Schistosomatoidea</taxon>
        <taxon>Schistosomatidae</taxon>
        <taxon>Schistosoma</taxon>
    </lineage>
</organism>
<reference evidence="1 2" key="1">
    <citation type="submission" date="2018-11" db="EMBL/GenBank/DDBJ databases">
        <authorList>
            <consortium name="Pathogen Informatics"/>
        </authorList>
    </citation>
    <scope>NUCLEOTIDE SEQUENCE [LARGE SCALE GENOMIC DNA]</scope>
    <source>
        <strain>Denwood</strain>
        <strain evidence="2">Zambia</strain>
    </source>
</reference>
<proteinExistence type="predicted"/>
<evidence type="ECO:0000313" key="1">
    <source>
        <dbReference type="EMBL" id="VDP48984.1"/>
    </source>
</evidence>
<sequence>MCVDIVVEQSALEDRFPKPSSSPSTVSLLCTFMRSCEVLSENEEPLSAVFKSEFELSVEISNVCSLFI</sequence>
<evidence type="ECO:0000313" key="2">
    <source>
        <dbReference type="Proteomes" id="UP000269396"/>
    </source>
</evidence>